<accession>S4PXH3</accession>
<reference evidence="2" key="1">
    <citation type="journal article" date="2013" name="BMC Genomics">
        <title>Unscrambling butterfly oogenesis.</title>
        <authorList>
            <person name="Carter J.M."/>
            <person name="Baker S.C."/>
            <person name="Pink R."/>
            <person name="Carter D.R."/>
            <person name="Collins A."/>
            <person name="Tomlin J."/>
            <person name="Gibbs M."/>
            <person name="Breuker C.J."/>
        </authorList>
    </citation>
    <scope>NUCLEOTIDE SEQUENCE</scope>
    <source>
        <tissue evidence="2">Ovary</tissue>
    </source>
</reference>
<sequence>MHLTAIGSPATSELVDVPTVYNFRKRIIFLPYQILGANPQSYVCHSLGHHGVSLIILLISFNILYISIRSWRFRFRSLPALIILYFMSRIQQCLITETVGR</sequence>
<dbReference type="AlphaFoldDB" id="S4PXH3"/>
<name>S4PXH3_9NEOP</name>
<keyword evidence="1" id="KW-1133">Transmembrane helix</keyword>
<dbReference type="EMBL" id="GAIX01005038">
    <property type="protein sequence ID" value="JAA87522.1"/>
    <property type="molecule type" value="Transcribed_RNA"/>
</dbReference>
<keyword evidence="1" id="KW-0812">Transmembrane</keyword>
<evidence type="ECO:0000313" key="2">
    <source>
        <dbReference type="EMBL" id="JAA87522.1"/>
    </source>
</evidence>
<organism evidence="2">
    <name type="scientific">Pararge aegeria</name>
    <name type="common">speckled wood butterfly</name>
    <dbReference type="NCBI Taxonomy" id="116150"/>
    <lineage>
        <taxon>Eukaryota</taxon>
        <taxon>Metazoa</taxon>
        <taxon>Ecdysozoa</taxon>
        <taxon>Arthropoda</taxon>
        <taxon>Hexapoda</taxon>
        <taxon>Insecta</taxon>
        <taxon>Pterygota</taxon>
        <taxon>Neoptera</taxon>
        <taxon>Endopterygota</taxon>
        <taxon>Lepidoptera</taxon>
        <taxon>Glossata</taxon>
        <taxon>Ditrysia</taxon>
        <taxon>Papilionoidea</taxon>
        <taxon>Nymphalidae</taxon>
        <taxon>Satyrinae</taxon>
        <taxon>Satyrini</taxon>
        <taxon>Parargina</taxon>
        <taxon>Pararge</taxon>
    </lineage>
</organism>
<keyword evidence="1" id="KW-0472">Membrane</keyword>
<protein>
    <submittedName>
        <fullName evidence="2">Uncharacterized protein</fullName>
    </submittedName>
</protein>
<reference evidence="2" key="2">
    <citation type="submission" date="2013-05" db="EMBL/GenBank/DDBJ databases">
        <authorList>
            <person name="Carter J.-M."/>
            <person name="Baker S.C."/>
            <person name="Pink R."/>
            <person name="Carter D.R.F."/>
            <person name="Collins A."/>
            <person name="Tomlin J."/>
            <person name="Gibbs M."/>
            <person name="Breuker C.J."/>
        </authorList>
    </citation>
    <scope>NUCLEOTIDE SEQUENCE</scope>
    <source>
        <tissue evidence="2">Ovary</tissue>
    </source>
</reference>
<proteinExistence type="predicted"/>
<feature type="transmembrane region" description="Helical" evidence="1">
    <location>
        <begin position="47"/>
        <end position="68"/>
    </location>
</feature>
<evidence type="ECO:0000256" key="1">
    <source>
        <dbReference type="SAM" id="Phobius"/>
    </source>
</evidence>